<dbReference type="Proteomes" id="UP000001020">
    <property type="component" value="Chromosome"/>
</dbReference>
<dbReference type="KEGG" id="mtc:MT2554"/>
<dbReference type="HOGENOM" id="CLU_207891_0_0_11"/>
<reference evidence="1 2" key="1">
    <citation type="journal article" date="2002" name="J. Bacteriol.">
        <title>Whole-genome comparison of Mycobacterium tuberculosis clinical and laboratory strains.</title>
        <authorList>
            <person name="Fleischmann R.D."/>
            <person name="Alland D."/>
            <person name="Eisen J.A."/>
            <person name="Carpenter L."/>
            <person name="White O."/>
            <person name="Peterson J."/>
            <person name="DeBoy R."/>
            <person name="Dodson R."/>
            <person name="Gwinn M."/>
            <person name="Haft D."/>
            <person name="Hickey E."/>
            <person name="Kolonay J.F."/>
            <person name="Nelson W.C."/>
            <person name="Umayam L.A."/>
            <person name="Ermolaeva M."/>
            <person name="Salzberg S.L."/>
            <person name="Delcher A."/>
            <person name="Utterback T."/>
            <person name="Weidman J."/>
            <person name="Khouri H."/>
            <person name="Gill J."/>
            <person name="Mikula A."/>
            <person name="Bishai W."/>
            <person name="Jacobs Jr W.R.Jr."/>
            <person name="Venter J.C."/>
            <person name="Fraser C.M."/>
        </authorList>
    </citation>
    <scope>NUCLEOTIDE SEQUENCE [LARGE SCALE GENOMIC DNA]</scope>
    <source>
        <strain evidence="2">CDC 1551 / Oshkosh</strain>
    </source>
</reference>
<name>Q8VJH8_MYCTO</name>
<gene>
    <name evidence="1" type="ordered locus">MT2554</name>
</gene>
<keyword evidence="2" id="KW-1185">Reference proteome</keyword>
<protein>
    <submittedName>
        <fullName evidence="1">Uncharacterized protein</fullName>
    </submittedName>
</protein>
<dbReference type="EMBL" id="AE000516">
    <property type="protein sequence ID" value="AAK46856.1"/>
    <property type="molecule type" value="Genomic_DNA"/>
</dbReference>
<evidence type="ECO:0000313" key="2">
    <source>
        <dbReference type="Proteomes" id="UP000001020"/>
    </source>
</evidence>
<evidence type="ECO:0000313" key="1">
    <source>
        <dbReference type="EMBL" id="AAK46856.1"/>
    </source>
</evidence>
<proteinExistence type="predicted"/>
<sequence>MTDHGQWRFEHLLIPFLVALAQLRWHRVIPRTAHAYAECYSPRPHRHLPG</sequence>
<accession>Q8VJH8</accession>
<dbReference type="AlphaFoldDB" id="Q8VJH8"/>
<organism evidence="1 2">
    <name type="scientific">Mycobacterium tuberculosis (strain CDC 1551 / Oshkosh)</name>
    <dbReference type="NCBI Taxonomy" id="83331"/>
    <lineage>
        <taxon>Bacteria</taxon>
        <taxon>Bacillati</taxon>
        <taxon>Actinomycetota</taxon>
        <taxon>Actinomycetes</taxon>
        <taxon>Mycobacteriales</taxon>
        <taxon>Mycobacteriaceae</taxon>
        <taxon>Mycobacterium</taxon>
        <taxon>Mycobacterium tuberculosis complex</taxon>
    </lineage>
</organism>